<comment type="subcellular location">
    <subcellularLocation>
        <location evidence="1">Mitochondrion</location>
    </subcellularLocation>
</comment>
<reference evidence="10 11" key="1">
    <citation type="submission" date="2025-04" db="UniProtKB">
        <authorList>
            <consortium name="RefSeq"/>
        </authorList>
    </citation>
    <scope>IDENTIFICATION</scope>
    <source>
        <tissue evidence="10 11">Muscle</tissue>
    </source>
</reference>
<dbReference type="RefSeq" id="XP_033347613.1">
    <property type="nucleotide sequence ID" value="XM_033491722.1"/>
</dbReference>
<dbReference type="Proteomes" id="UP000504631">
    <property type="component" value="Unplaced"/>
</dbReference>
<dbReference type="CTD" id="51264"/>
<dbReference type="Pfam" id="PF01016">
    <property type="entry name" value="Ribosomal_L27"/>
    <property type="match status" value="1"/>
</dbReference>
<dbReference type="RefSeq" id="XP_033347614.1">
    <property type="nucleotide sequence ID" value="XM_033491723.1"/>
</dbReference>
<keyword evidence="4 10" id="KW-0689">Ribosomal protein</keyword>
<evidence type="ECO:0000256" key="7">
    <source>
        <dbReference type="ARBA" id="ARBA00035267"/>
    </source>
</evidence>
<dbReference type="SUPFAM" id="SSF110324">
    <property type="entry name" value="Ribosomal L27 protein-like"/>
    <property type="match status" value="1"/>
</dbReference>
<evidence type="ECO:0000256" key="6">
    <source>
        <dbReference type="ARBA" id="ARBA00023274"/>
    </source>
</evidence>
<evidence type="ECO:0000256" key="5">
    <source>
        <dbReference type="ARBA" id="ARBA00023128"/>
    </source>
</evidence>
<dbReference type="PRINTS" id="PR00063">
    <property type="entry name" value="RIBOSOMALL27"/>
</dbReference>
<dbReference type="GO" id="GO:0005762">
    <property type="term" value="C:mitochondrial large ribosomal subunit"/>
    <property type="evidence" value="ECO:0007669"/>
    <property type="project" value="TreeGrafter"/>
</dbReference>
<dbReference type="PANTHER" id="PTHR15893:SF0">
    <property type="entry name" value="LARGE RIBOSOMAL SUBUNIT PROTEIN BL27M"/>
    <property type="match status" value="1"/>
</dbReference>
<evidence type="ECO:0000256" key="8">
    <source>
        <dbReference type="ARBA" id="ARBA00076963"/>
    </source>
</evidence>
<accession>A0A6J3K3E1</accession>
<dbReference type="KEGG" id="bvk:117232373"/>
<dbReference type="GO" id="GO:0003735">
    <property type="term" value="F:structural constituent of ribosome"/>
    <property type="evidence" value="ECO:0007669"/>
    <property type="project" value="InterPro"/>
</dbReference>
<dbReference type="GO" id="GO:0006412">
    <property type="term" value="P:translation"/>
    <property type="evidence" value="ECO:0007669"/>
    <property type="project" value="InterPro"/>
</dbReference>
<keyword evidence="9" id="KW-1185">Reference proteome</keyword>
<evidence type="ECO:0000313" key="11">
    <source>
        <dbReference type="RefSeq" id="XP_033347614.1"/>
    </source>
</evidence>
<dbReference type="FunFam" id="2.40.50.100:FF:000031">
    <property type="entry name" value="39S ribosomal protein L27, mitochondrial"/>
    <property type="match status" value="1"/>
</dbReference>
<evidence type="ECO:0000313" key="9">
    <source>
        <dbReference type="Proteomes" id="UP000504631"/>
    </source>
</evidence>
<dbReference type="Gene3D" id="2.40.50.100">
    <property type="match status" value="1"/>
</dbReference>
<comment type="similarity">
    <text evidence="2">Belongs to the bacterial ribosomal protein bL27 family.</text>
</comment>
<evidence type="ECO:0000256" key="1">
    <source>
        <dbReference type="ARBA" id="ARBA00004173"/>
    </source>
</evidence>
<dbReference type="GeneID" id="117232373"/>
<evidence type="ECO:0000256" key="2">
    <source>
        <dbReference type="ARBA" id="ARBA00010797"/>
    </source>
</evidence>
<dbReference type="InterPro" id="IPR001684">
    <property type="entry name" value="Ribosomal_bL27"/>
</dbReference>
<protein>
    <recommendedName>
        <fullName evidence="7">Large ribosomal subunit protein bL27m</fullName>
    </recommendedName>
    <alternativeName>
        <fullName evidence="8">39S ribosomal protein L27, mitochondrial</fullName>
    </alternativeName>
</protein>
<name>A0A6J3K3E1_9HYME</name>
<keyword evidence="6" id="KW-0687">Ribonucleoprotein</keyword>
<sequence>MTLLTQLYAYTLKNSKSLINAASTNIVCVRHASKKFSGSTRISPGHPRPKHRGWRVQDGHYVEKSTILATQRKPRFHPGLYVGFGRDGTLYALEKGKVFVTCEKINPNLDRAWARAHYANRENTVIYKKHFNVIPDPQDNRFVLIDAL</sequence>
<evidence type="ECO:0000256" key="4">
    <source>
        <dbReference type="ARBA" id="ARBA00022980"/>
    </source>
</evidence>
<proteinExistence type="inferred from homology"/>
<evidence type="ECO:0000256" key="3">
    <source>
        <dbReference type="ARBA" id="ARBA00022946"/>
    </source>
</evidence>
<keyword evidence="5" id="KW-0496">Mitochondrion</keyword>
<evidence type="ECO:0000313" key="10">
    <source>
        <dbReference type="RefSeq" id="XP_033347613.1"/>
    </source>
</evidence>
<organism evidence="9 10">
    <name type="scientific">Bombus vosnesenskii</name>
    <dbReference type="NCBI Taxonomy" id="207650"/>
    <lineage>
        <taxon>Eukaryota</taxon>
        <taxon>Metazoa</taxon>
        <taxon>Ecdysozoa</taxon>
        <taxon>Arthropoda</taxon>
        <taxon>Hexapoda</taxon>
        <taxon>Insecta</taxon>
        <taxon>Pterygota</taxon>
        <taxon>Neoptera</taxon>
        <taxon>Endopterygota</taxon>
        <taxon>Hymenoptera</taxon>
        <taxon>Apocrita</taxon>
        <taxon>Aculeata</taxon>
        <taxon>Apoidea</taxon>
        <taxon>Anthophila</taxon>
        <taxon>Apidae</taxon>
        <taxon>Bombus</taxon>
        <taxon>Pyrobombus</taxon>
    </lineage>
</organism>
<dbReference type="AlphaFoldDB" id="A0A6J3K3E1"/>
<gene>
    <name evidence="10 11" type="primary">LOC117232373</name>
</gene>
<dbReference type="PANTHER" id="PTHR15893">
    <property type="entry name" value="RIBOSOMAL PROTEIN L27"/>
    <property type="match status" value="1"/>
</dbReference>
<keyword evidence="3" id="KW-0809">Transit peptide</keyword>
<dbReference type="GO" id="GO:0005743">
    <property type="term" value="C:mitochondrial inner membrane"/>
    <property type="evidence" value="ECO:0007669"/>
    <property type="project" value="UniProtKB-ARBA"/>
</dbReference>